<protein>
    <submittedName>
        <fullName evidence="2">Iron-responsive transcriptional regulator</fullName>
    </submittedName>
</protein>
<dbReference type="AlphaFoldDB" id="A0A0M9GPP2"/>
<keyword evidence="1" id="KW-0238">DNA-binding</keyword>
<dbReference type="PATRIC" id="fig|1514904.3.peg.57"/>
<accession>A0A0M9GPP2</accession>
<dbReference type="Proteomes" id="UP000038011">
    <property type="component" value="Unassembled WGS sequence"/>
</dbReference>
<dbReference type="InterPro" id="IPR036390">
    <property type="entry name" value="WH_DNA-bd_sf"/>
</dbReference>
<dbReference type="OrthoDB" id="9795923at2"/>
<dbReference type="InterPro" id="IPR030489">
    <property type="entry name" value="TR_Rrf2-type_CS"/>
</dbReference>
<dbReference type="InterPro" id="IPR000944">
    <property type="entry name" value="Tscrpt_reg_Rrf2"/>
</dbReference>
<dbReference type="PANTHER" id="PTHR33221">
    <property type="entry name" value="WINGED HELIX-TURN-HELIX TRANSCRIPTIONAL REGULATOR, RRF2 FAMILY"/>
    <property type="match status" value="1"/>
</dbReference>
<dbReference type="RefSeq" id="WP_053997319.1">
    <property type="nucleotide sequence ID" value="NZ_JXMU01000001.1"/>
</dbReference>
<dbReference type="GO" id="GO:0003677">
    <property type="term" value="F:DNA binding"/>
    <property type="evidence" value="ECO:0007669"/>
    <property type="project" value="UniProtKB-KW"/>
</dbReference>
<evidence type="ECO:0000313" key="3">
    <source>
        <dbReference type="Proteomes" id="UP000038011"/>
    </source>
</evidence>
<dbReference type="GO" id="GO:0005829">
    <property type="term" value="C:cytosol"/>
    <property type="evidence" value="ECO:0007669"/>
    <property type="project" value="TreeGrafter"/>
</dbReference>
<name>A0A0M9GPP2_9HYPH</name>
<comment type="caution">
    <text evidence="2">The sequence shown here is derived from an EMBL/GenBank/DDBJ whole genome shotgun (WGS) entry which is preliminary data.</text>
</comment>
<dbReference type="NCBIfam" id="NF008886">
    <property type="entry name" value="PRK11920.1"/>
    <property type="match status" value="1"/>
</dbReference>
<reference evidence="2 3" key="1">
    <citation type="submission" date="2015-01" db="EMBL/GenBank/DDBJ databases">
        <title>Ahrensia donghaiensis sp. nov., a novel dimethylsulphoniopropionate-cleavage bacterium isolated from seawater and emended descriptions of the genus Ahrensia and Ahrensia kielensis.</title>
        <authorList>
            <person name="Liu J."/>
        </authorList>
    </citation>
    <scope>NUCLEOTIDE SEQUENCE [LARGE SCALE GENOMIC DNA]</scope>
    <source>
        <strain evidence="2 3">LZD062</strain>
    </source>
</reference>
<sequence>MKLTKQTDYAFRILMFCAAGGGRLSRIADISRTYGASEPFLFKILQPLVTAGIVETVRGRNGGIRLARPASEIKLGEIARLTEDNFTIAECFQREDANCPLIDNCRLTSALREAMDAFMAVLDKYSVDDLAKPSAAVITLLAMVDEKPEANRQH</sequence>
<dbReference type="STRING" id="1514904.SU32_00280"/>
<dbReference type="Pfam" id="PF02082">
    <property type="entry name" value="Rrf2"/>
    <property type="match status" value="1"/>
</dbReference>
<dbReference type="Gene3D" id="1.10.10.10">
    <property type="entry name" value="Winged helix-like DNA-binding domain superfamily/Winged helix DNA-binding domain"/>
    <property type="match status" value="1"/>
</dbReference>
<dbReference type="PROSITE" id="PS51197">
    <property type="entry name" value="HTH_RRF2_2"/>
    <property type="match status" value="1"/>
</dbReference>
<evidence type="ECO:0000256" key="1">
    <source>
        <dbReference type="ARBA" id="ARBA00023125"/>
    </source>
</evidence>
<dbReference type="SUPFAM" id="SSF46785">
    <property type="entry name" value="Winged helix' DNA-binding domain"/>
    <property type="match status" value="1"/>
</dbReference>
<dbReference type="PANTHER" id="PTHR33221:SF4">
    <property type="entry name" value="HTH-TYPE TRANSCRIPTIONAL REPRESSOR NSRR"/>
    <property type="match status" value="1"/>
</dbReference>
<keyword evidence="3" id="KW-1185">Reference proteome</keyword>
<dbReference type="NCBIfam" id="TIGR00738">
    <property type="entry name" value="rrf2_super"/>
    <property type="match status" value="1"/>
</dbReference>
<gene>
    <name evidence="2" type="primary">rirA</name>
    <name evidence="2" type="ORF">SU32_00280</name>
</gene>
<organism evidence="2 3">
    <name type="scientific">Ahrensia marina</name>
    <dbReference type="NCBI Taxonomy" id="1514904"/>
    <lineage>
        <taxon>Bacteria</taxon>
        <taxon>Pseudomonadati</taxon>
        <taxon>Pseudomonadota</taxon>
        <taxon>Alphaproteobacteria</taxon>
        <taxon>Hyphomicrobiales</taxon>
        <taxon>Ahrensiaceae</taxon>
        <taxon>Ahrensia</taxon>
    </lineage>
</organism>
<dbReference type="PROSITE" id="PS01332">
    <property type="entry name" value="HTH_RRF2_1"/>
    <property type="match status" value="1"/>
</dbReference>
<evidence type="ECO:0000313" key="2">
    <source>
        <dbReference type="EMBL" id="KPB02763.1"/>
    </source>
</evidence>
<proteinExistence type="predicted"/>
<dbReference type="EMBL" id="JXMU01000001">
    <property type="protein sequence ID" value="KPB02763.1"/>
    <property type="molecule type" value="Genomic_DNA"/>
</dbReference>
<dbReference type="InterPro" id="IPR036388">
    <property type="entry name" value="WH-like_DNA-bd_sf"/>
</dbReference>
<dbReference type="GO" id="GO:0003700">
    <property type="term" value="F:DNA-binding transcription factor activity"/>
    <property type="evidence" value="ECO:0007669"/>
    <property type="project" value="TreeGrafter"/>
</dbReference>